<feature type="region of interest" description="Disordered" evidence="8">
    <location>
        <begin position="1"/>
        <end position="121"/>
    </location>
</feature>
<evidence type="ECO:0000256" key="2">
    <source>
        <dbReference type="ARBA" id="ARBA00022692"/>
    </source>
</evidence>
<evidence type="ECO:0000313" key="9">
    <source>
        <dbReference type="EMBL" id="MXP22257.1"/>
    </source>
</evidence>
<evidence type="ECO:0000256" key="8">
    <source>
        <dbReference type="SAM" id="MobiDB-lite"/>
    </source>
</evidence>
<comment type="catalytic activity">
    <reaction evidence="7">
        <text>a peptidoglycan chain = a peptidoglycan chain with N-acetyl-1,6-anhydromuramyl-[peptide] at the reducing end + a peptidoglycan chain with N-acetylglucosamine at the non-reducing end.</text>
        <dbReference type="EC" id="4.2.2.29"/>
    </reaction>
</comment>
<sequence>MPDPGRNRSVTDERHRPRRHDLSDQPTEQLELDRLRYFTQPTDGKPTTRHRRRRAVTGEPSPTGPQPVVEQSATPPSRDPYGTDPHRADAAAGTGRWPAPPAQGRPIRPQPEPVAPPAGHIHDSDEAIRIRAGEFDDPMRRAVPHRVPPRSVAATPTSPAADPVVAGDRAEGVLDLWDEPDDVDHREPRRTGRSAKGPRRSGPATPGRLRKRVVLAIVLTCMLILVVGVGFVGLRAFGAFENTKDYTNTAGTADVVVDIPQNSTLMDFGQILQDNDVVASVQAFIDAADGQPMSGGFYKMRTQIPAATAVEMMTDGNAHRVGRMVVPEGLQLDNKEGVDGKITPGIFQMIENATAVTVNGQRIGTDVAALETAAAEDTPEQLGVPDWARPTVQDLTGDHRRIEGLIAPGTWETIDPEHTPTQILRELITASAARFEQWGLLEPHDSGLTPYETLVTASIVEREVTNPDDYAKVARVILNRLDKGQRLEMDSTANYTAAVTNIDVYGEAYRADNEWNTYRIEGLPATPIGAVGERALTAVEYPTPGDWLYFVTIDQDGTTLFADTFAQHQRNRDRACDNELLTTGCS</sequence>
<evidence type="ECO:0000256" key="3">
    <source>
        <dbReference type="ARBA" id="ARBA00022989"/>
    </source>
</evidence>
<dbReference type="GO" id="GO:0009252">
    <property type="term" value="P:peptidoglycan biosynthetic process"/>
    <property type="evidence" value="ECO:0007669"/>
    <property type="project" value="UniProtKB-UniRule"/>
</dbReference>
<feature type="compositionally biased region" description="Pro residues" evidence="8">
    <location>
        <begin position="98"/>
        <end position="116"/>
    </location>
</feature>
<dbReference type="PANTHER" id="PTHR30518">
    <property type="entry name" value="ENDOLYTIC MUREIN TRANSGLYCOSYLASE"/>
    <property type="match status" value="1"/>
</dbReference>
<dbReference type="PANTHER" id="PTHR30518:SF2">
    <property type="entry name" value="ENDOLYTIC MUREIN TRANSGLYCOSYLASE"/>
    <property type="match status" value="1"/>
</dbReference>
<dbReference type="InterPro" id="IPR003770">
    <property type="entry name" value="MLTG-like"/>
</dbReference>
<proteinExistence type="inferred from homology"/>
<comment type="caution">
    <text evidence="9">The sequence shown here is derived from an EMBL/GenBank/DDBJ whole genome shotgun (WGS) entry which is preliminary data.</text>
</comment>
<accession>A0A6L7GS80</accession>
<dbReference type="EMBL" id="WMBR01000003">
    <property type="protein sequence ID" value="MXP22257.1"/>
    <property type="molecule type" value="Genomic_DNA"/>
</dbReference>
<keyword evidence="2 7" id="KW-0812">Transmembrane</keyword>
<evidence type="ECO:0000313" key="10">
    <source>
        <dbReference type="Proteomes" id="UP000475545"/>
    </source>
</evidence>
<evidence type="ECO:0000256" key="5">
    <source>
        <dbReference type="ARBA" id="ARBA00023239"/>
    </source>
</evidence>
<dbReference type="HAMAP" id="MF_02065">
    <property type="entry name" value="MltG"/>
    <property type="match status" value="1"/>
</dbReference>
<dbReference type="Proteomes" id="UP000475545">
    <property type="component" value="Unassembled WGS sequence"/>
</dbReference>
<feature type="site" description="Important for catalytic activity" evidence="7">
    <location>
        <position position="463"/>
    </location>
</feature>
<keyword evidence="5 7" id="KW-0456">Lyase</keyword>
<evidence type="ECO:0000256" key="7">
    <source>
        <dbReference type="HAMAP-Rule" id="MF_02065"/>
    </source>
</evidence>
<dbReference type="GO" id="GO:0071555">
    <property type="term" value="P:cell wall organization"/>
    <property type="evidence" value="ECO:0007669"/>
    <property type="project" value="UniProtKB-KW"/>
</dbReference>
<feature type="transmembrane region" description="Helical" evidence="7">
    <location>
        <begin position="213"/>
        <end position="234"/>
    </location>
</feature>
<feature type="region of interest" description="Disordered" evidence="8">
    <location>
        <begin position="176"/>
        <end position="206"/>
    </location>
</feature>
<keyword evidence="4 7" id="KW-0472">Membrane</keyword>
<keyword evidence="1 7" id="KW-1003">Cell membrane</keyword>
<keyword evidence="10" id="KW-1185">Reference proteome</keyword>
<dbReference type="GO" id="GO:0005886">
    <property type="term" value="C:plasma membrane"/>
    <property type="evidence" value="ECO:0007669"/>
    <property type="project" value="UniProtKB-SubCell"/>
</dbReference>
<gene>
    <name evidence="7 9" type="primary">mltG</name>
    <name evidence="9" type="ORF">GIY30_12980</name>
</gene>
<feature type="compositionally biased region" description="Basic and acidic residues" evidence="8">
    <location>
        <begin position="1"/>
        <end position="23"/>
    </location>
</feature>
<dbReference type="NCBIfam" id="TIGR00247">
    <property type="entry name" value="endolytic transglycosylase MltG"/>
    <property type="match status" value="1"/>
</dbReference>
<evidence type="ECO:0000256" key="6">
    <source>
        <dbReference type="ARBA" id="ARBA00023316"/>
    </source>
</evidence>
<comment type="function">
    <text evidence="7">Functions as a peptidoglycan terminase that cleaves nascent peptidoglycan strands endolytically to terminate their elongation.</text>
</comment>
<name>A0A6L7GS80_9ACTN</name>
<keyword evidence="6 7" id="KW-0961">Cell wall biogenesis/degradation</keyword>
<protein>
    <recommendedName>
        <fullName evidence="7">Endolytic murein transglycosylase</fullName>
        <ecNumber evidence="7">4.2.2.29</ecNumber>
    </recommendedName>
    <alternativeName>
        <fullName evidence="7">Peptidoglycan lytic transglycosylase</fullName>
    </alternativeName>
    <alternativeName>
        <fullName evidence="7">Peptidoglycan polymerization terminase</fullName>
    </alternativeName>
</protein>
<organism evidence="9 10">
    <name type="scientific">Gordonia mangrovi</name>
    <dbReference type="NCBI Taxonomy" id="2665643"/>
    <lineage>
        <taxon>Bacteria</taxon>
        <taxon>Bacillati</taxon>
        <taxon>Actinomycetota</taxon>
        <taxon>Actinomycetes</taxon>
        <taxon>Mycobacteriales</taxon>
        <taxon>Gordoniaceae</taxon>
        <taxon>Gordonia</taxon>
    </lineage>
</organism>
<evidence type="ECO:0000256" key="1">
    <source>
        <dbReference type="ARBA" id="ARBA00022475"/>
    </source>
</evidence>
<dbReference type="GO" id="GO:0008932">
    <property type="term" value="F:lytic endotransglycosylase activity"/>
    <property type="evidence" value="ECO:0007669"/>
    <property type="project" value="UniProtKB-UniRule"/>
</dbReference>
<dbReference type="EC" id="4.2.2.29" evidence="7"/>
<dbReference type="AlphaFoldDB" id="A0A6L7GS80"/>
<dbReference type="Pfam" id="PF02618">
    <property type="entry name" value="YceG"/>
    <property type="match status" value="1"/>
</dbReference>
<reference evidence="9 10" key="1">
    <citation type="submission" date="2019-11" db="EMBL/GenBank/DDBJ databases">
        <title>Gordonia sp. nov., a novel actinobacterium isolated from mangrove soil in Hainan.</title>
        <authorList>
            <person name="Huang X."/>
            <person name="Xie Y."/>
            <person name="Chu X."/>
            <person name="Xiao K."/>
        </authorList>
    </citation>
    <scope>NUCLEOTIDE SEQUENCE [LARGE SCALE GENOMIC DNA]</scope>
    <source>
        <strain evidence="9 10">HNM0687</strain>
    </source>
</reference>
<evidence type="ECO:0000256" key="4">
    <source>
        <dbReference type="ARBA" id="ARBA00023136"/>
    </source>
</evidence>
<comment type="subcellular location">
    <subcellularLocation>
        <location evidence="7">Cell membrane</location>
        <topology evidence="7">Single-pass membrane protein</topology>
    </subcellularLocation>
</comment>
<keyword evidence="3 7" id="KW-1133">Transmembrane helix</keyword>
<comment type="similarity">
    <text evidence="7">Belongs to the transglycosylase MltG family.</text>
</comment>